<feature type="compositionally biased region" description="Basic and acidic residues" evidence="1">
    <location>
        <begin position="52"/>
        <end position="64"/>
    </location>
</feature>
<dbReference type="EMBL" id="JACHJW010000001">
    <property type="protein sequence ID" value="MBB4960651.1"/>
    <property type="molecule type" value="Genomic_DNA"/>
</dbReference>
<feature type="region of interest" description="Disordered" evidence="1">
    <location>
        <begin position="28"/>
        <end position="64"/>
    </location>
</feature>
<dbReference type="Proteomes" id="UP000578819">
    <property type="component" value="Unassembled WGS sequence"/>
</dbReference>
<evidence type="ECO:0000313" key="2">
    <source>
        <dbReference type="EMBL" id="MBB4960651.1"/>
    </source>
</evidence>
<evidence type="ECO:0000256" key="1">
    <source>
        <dbReference type="SAM" id="MobiDB-lite"/>
    </source>
</evidence>
<accession>A0A7W7STN4</accession>
<proteinExistence type="predicted"/>
<comment type="caution">
    <text evidence="2">The sequence shown here is derived from an EMBL/GenBank/DDBJ whole genome shotgun (WGS) entry which is preliminary data.</text>
</comment>
<gene>
    <name evidence="2" type="ORF">FHR38_004384</name>
</gene>
<dbReference type="RefSeq" id="WP_184536391.1">
    <property type="nucleotide sequence ID" value="NZ_JACHJW010000001.1"/>
</dbReference>
<name>A0A7W7STN4_9ACTN</name>
<sequence>MPTLRPLTETELEFEVNVKNNYVDCVDLPNGRTRRPLPLPSGGESAGTAGTYHDRPPARLPEPR</sequence>
<protein>
    <submittedName>
        <fullName evidence="2">Uncharacterized protein</fullName>
    </submittedName>
</protein>
<keyword evidence="3" id="KW-1185">Reference proteome</keyword>
<organism evidence="2 3">
    <name type="scientific">Micromonospora polyrhachis</name>
    <dbReference type="NCBI Taxonomy" id="1282883"/>
    <lineage>
        <taxon>Bacteria</taxon>
        <taxon>Bacillati</taxon>
        <taxon>Actinomycetota</taxon>
        <taxon>Actinomycetes</taxon>
        <taxon>Micromonosporales</taxon>
        <taxon>Micromonosporaceae</taxon>
        <taxon>Micromonospora</taxon>
    </lineage>
</organism>
<reference evidence="2 3" key="1">
    <citation type="submission" date="2020-08" db="EMBL/GenBank/DDBJ databases">
        <title>Sequencing the genomes of 1000 actinobacteria strains.</title>
        <authorList>
            <person name="Klenk H.-P."/>
        </authorList>
    </citation>
    <scope>NUCLEOTIDE SEQUENCE [LARGE SCALE GENOMIC DNA]</scope>
    <source>
        <strain evidence="2 3">DSM 45886</strain>
    </source>
</reference>
<evidence type="ECO:0000313" key="3">
    <source>
        <dbReference type="Proteomes" id="UP000578819"/>
    </source>
</evidence>
<dbReference type="AlphaFoldDB" id="A0A7W7STN4"/>